<dbReference type="Proteomes" id="UP000007129">
    <property type="component" value="Unassembled WGS sequence"/>
</dbReference>
<evidence type="ECO:0000256" key="1">
    <source>
        <dbReference type="SAM" id="SignalP"/>
    </source>
</evidence>
<organism evidence="2 3">
    <name type="scientific">Macrophomina phaseolina (strain MS6)</name>
    <name type="common">Charcoal rot fungus</name>
    <dbReference type="NCBI Taxonomy" id="1126212"/>
    <lineage>
        <taxon>Eukaryota</taxon>
        <taxon>Fungi</taxon>
        <taxon>Dikarya</taxon>
        <taxon>Ascomycota</taxon>
        <taxon>Pezizomycotina</taxon>
        <taxon>Dothideomycetes</taxon>
        <taxon>Dothideomycetes incertae sedis</taxon>
        <taxon>Botryosphaeriales</taxon>
        <taxon>Botryosphaeriaceae</taxon>
        <taxon>Macrophomina</taxon>
    </lineage>
</organism>
<feature type="chain" id="PRO_5003864865" evidence="1">
    <location>
        <begin position="19"/>
        <end position="393"/>
    </location>
</feature>
<dbReference type="InParanoid" id="K2T0D7"/>
<dbReference type="VEuPathDB" id="FungiDB:MPH_00290"/>
<gene>
    <name evidence="2" type="ORF">MPH_00290</name>
</gene>
<evidence type="ECO:0000313" key="3">
    <source>
        <dbReference type="Proteomes" id="UP000007129"/>
    </source>
</evidence>
<dbReference type="HOGENOM" id="CLU_702215_0_0_1"/>
<protein>
    <submittedName>
        <fullName evidence="2">Uncharacterized protein</fullName>
    </submittedName>
</protein>
<comment type="caution">
    <text evidence="2">The sequence shown here is derived from an EMBL/GenBank/DDBJ whole genome shotgun (WGS) entry which is preliminary data.</text>
</comment>
<proteinExistence type="predicted"/>
<dbReference type="EMBL" id="AHHD01000013">
    <property type="protein sequence ID" value="EKG22360.1"/>
    <property type="molecule type" value="Genomic_DNA"/>
</dbReference>
<keyword evidence="1" id="KW-0732">Signal</keyword>
<reference evidence="2 3" key="1">
    <citation type="journal article" date="2012" name="BMC Genomics">
        <title>Tools to kill: Genome of one of the most destructive plant pathogenic fungi Macrophomina phaseolina.</title>
        <authorList>
            <person name="Islam M.S."/>
            <person name="Haque M.S."/>
            <person name="Islam M.M."/>
            <person name="Emdad E.M."/>
            <person name="Halim A."/>
            <person name="Hossen Q.M.M."/>
            <person name="Hossain M.Z."/>
            <person name="Ahmed B."/>
            <person name="Rahim S."/>
            <person name="Rahman M.S."/>
            <person name="Alam M.M."/>
            <person name="Hou S."/>
            <person name="Wan X."/>
            <person name="Saito J.A."/>
            <person name="Alam M."/>
        </authorList>
    </citation>
    <scope>NUCLEOTIDE SEQUENCE [LARGE SCALE GENOMIC DNA]</scope>
    <source>
        <strain evidence="2 3">MS6</strain>
    </source>
</reference>
<feature type="signal peptide" evidence="1">
    <location>
        <begin position="1"/>
        <end position="18"/>
    </location>
</feature>
<accession>K2T0D7</accession>
<name>K2T0D7_MACPH</name>
<evidence type="ECO:0000313" key="2">
    <source>
        <dbReference type="EMBL" id="EKG22360.1"/>
    </source>
</evidence>
<dbReference type="OrthoDB" id="3942528at2759"/>
<sequence length="393" mass="43272">MTVLSAAVIVAIWPLITAAKMSYSAPPELLRHQCQHNLKHASATAGNLSIALTREIRGIVYNFHMRNLTGKHISGPKYLGPMPLHMTALHFAGSGYAGAGLENDQRGFCEAHGLLPFYDVYDDDSSPELEAAYLRNGTFHTSIFCNIADDGSSSLRRFLACLKPALAQHIHWLQLRFPMDEDPDAVSFVKLQDTDRKRPTPLLPATITFNMHLSLRACTAELVDLFIQFGFPGRIALCVETSKNERVYDVTLVKLGLEVADKAWKRDTDKNRAVREVLKGEEMVAAVNKDSIPSPSGDDGALVFGRCGLFQAAQDRMKGDPGYGLHRLGVKNEDSKPVLPPGTGHVGISNGRFWMATTSSFGTCRRFGFSIHTNTSFTCGVEVYFRKRLLGNG</sequence>
<dbReference type="AlphaFoldDB" id="K2T0D7"/>